<dbReference type="EMBL" id="CM042036">
    <property type="protein sequence ID" value="KAI3744847.1"/>
    <property type="molecule type" value="Genomic_DNA"/>
</dbReference>
<accession>A0ACB9DE54</accession>
<evidence type="ECO:0000313" key="1">
    <source>
        <dbReference type="EMBL" id="KAI3744847.1"/>
    </source>
</evidence>
<gene>
    <name evidence="1" type="ORF">L1987_57942</name>
</gene>
<keyword evidence="2" id="KW-1185">Reference proteome</keyword>
<protein>
    <submittedName>
        <fullName evidence="1">Uncharacterized protein</fullName>
    </submittedName>
</protein>
<evidence type="ECO:0000313" key="2">
    <source>
        <dbReference type="Proteomes" id="UP001056120"/>
    </source>
</evidence>
<name>A0ACB9DE54_9ASTR</name>
<reference evidence="2" key="1">
    <citation type="journal article" date="2022" name="Mol. Ecol. Resour.">
        <title>The genomes of chicory, endive, great burdock and yacon provide insights into Asteraceae palaeo-polyploidization history and plant inulin production.</title>
        <authorList>
            <person name="Fan W."/>
            <person name="Wang S."/>
            <person name="Wang H."/>
            <person name="Wang A."/>
            <person name="Jiang F."/>
            <person name="Liu H."/>
            <person name="Zhao H."/>
            <person name="Xu D."/>
            <person name="Zhang Y."/>
        </authorList>
    </citation>
    <scope>NUCLEOTIDE SEQUENCE [LARGE SCALE GENOMIC DNA]</scope>
    <source>
        <strain evidence="2">cv. Yunnan</strain>
    </source>
</reference>
<sequence length="104" mass="11367">MPGRGRSGRVQPGECYHLYPRALQAPESLAVQNAIEYLKLIGSLDENENLTILGGYLAMLPMEPKHGKMLVMGAILNCLHPILTIVAGLSVRDPFLAPLEIKEC</sequence>
<reference evidence="1 2" key="2">
    <citation type="journal article" date="2022" name="Mol. Ecol. Resour.">
        <title>The genomes of chicory, endive, great burdock and yacon provide insights into Asteraceae paleo-polyploidization history and plant inulin production.</title>
        <authorList>
            <person name="Fan W."/>
            <person name="Wang S."/>
            <person name="Wang H."/>
            <person name="Wang A."/>
            <person name="Jiang F."/>
            <person name="Liu H."/>
            <person name="Zhao H."/>
            <person name="Xu D."/>
            <person name="Zhang Y."/>
        </authorList>
    </citation>
    <scope>NUCLEOTIDE SEQUENCE [LARGE SCALE GENOMIC DNA]</scope>
    <source>
        <strain evidence="2">cv. Yunnan</strain>
        <tissue evidence="1">Leaves</tissue>
    </source>
</reference>
<comment type="caution">
    <text evidence="1">The sequence shown here is derived from an EMBL/GenBank/DDBJ whole genome shotgun (WGS) entry which is preliminary data.</text>
</comment>
<dbReference type="Proteomes" id="UP001056120">
    <property type="component" value="Linkage Group LG19"/>
</dbReference>
<organism evidence="1 2">
    <name type="scientific">Smallanthus sonchifolius</name>
    <dbReference type="NCBI Taxonomy" id="185202"/>
    <lineage>
        <taxon>Eukaryota</taxon>
        <taxon>Viridiplantae</taxon>
        <taxon>Streptophyta</taxon>
        <taxon>Embryophyta</taxon>
        <taxon>Tracheophyta</taxon>
        <taxon>Spermatophyta</taxon>
        <taxon>Magnoliopsida</taxon>
        <taxon>eudicotyledons</taxon>
        <taxon>Gunneridae</taxon>
        <taxon>Pentapetalae</taxon>
        <taxon>asterids</taxon>
        <taxon>campanulids</taxon>
        <taxon>Asterales</taxon>
        <taxon>Asteraceae</taxon>
        <taxon>Asteroideae</taxon>
        <taxon>Heliantheae alliance</taxon>
        <taxon>Millerieae</taxon>
        <taxon>Smallanthus</taxon>
    </lineage>
</organism>
<proteinExistence type="predicted"/>